<comment type="caution">
    <text evidence="1">The sequence shown here is derived from an EMBL/GenBank/DDBJ whole genome shotgun (WGS) entry which is preliminary data.</text>
</comment>
<evidence type="ECO:0000313" key="2">
    <source>
        <dbReference type="Proteomes" id="UP000757435"/>
    </source>
</evidence>
<reference evidence="1" key="2">
    <citation type="journal article" date="2022" name="Microbiol. Resour. Announc.">
        <title>Metagenome Sequencing to Explore Phylogenomics of Terrestrial Cyanobacteria.</title>
        <authorList>
            <person name="Ward R.D."/>
            <person name="Stajich J.E."/>
            <person name="Johansen J.R."/>
            <person name="Huntemann M."/>
            <person name="Clum A."/>
            <person name="Foster B."/>
            <person name="Foster B."/>
            <person name="Roux S."/>
            <person name="Palaniappan K."/>
            <person name="Varghese N."/>
            <person name="Mukherjee S."/>
            <person name="Reddy T.B.K."/>
            <person name="Daum C."/>
            <person name="Copeland A."/>
            <person name="Chen I.A."/>
            <person name="Ivanova N.N."/>
            <person name="Kyrpides N.C."/>
            <person name="Shapiro N."/>
            <person name="Eloe-Fadrosh E.A."/>
            <person name="Pietrasiak N."/>
        </authorList>
    </citation>
    <scope>NUCLEOTIDE SEQUENCE</scope>
    <source>
        <strain evidence="1">UHER 2000/2452</strain>
    </source>
</reference>
<evidence type="ECO:0000313" key="1">
    <source>
        <dbReference type="EMBL" id="MBW4660196.1"/>
    </source>
</evidence>
<sequence>MISTTPSISRLSWTRRINPLVALRLNGSEFSQAYRCFFNDPAAGIHHIIAAGRGSRWENWVNARLARQAIALQETNLTINLADLLQLPENTLGGAYARHMIRQGFDPQEFVTDDLQETWVNRRAAIAHDVHHLITGFDATPVGEYGLAAFSLVQYWNLLNVFVLSFLPLSVLSDLKTAPRLLAATLKGFWMGLICRPIFAYPFEANWSKSLVEVRQELRINV</sequence>
<dbReference type="Proteomes" id="UP000757435">
    <property type="component" value="Unassembled WGS sequence"/>
</dbReference>
<dbReference type="InterPro" id="IPR007715">
    <property type="entry name" value="Coq4"/>
</dbReference>
<reference evidence="1" key="1">
    <citation type="submission" date="2021-05" db="EMBL/GenBank/DDBJ databases">
        <authorList>
            <person name="Pietrasiak N."/>
            <person name="Ward R."/>
            <person name="Stajich J.E."/>
            <person name="Kurbessoian T."/>
        </authorList>
    </citation>
    <scope>NUCLEOTIDE SEQUENCE</scope>
    <source>
        <strain evidence="1">UHER 2000/2452</strain>
    </source>
</reference>
<dbReference type="GO" id="GO:0006744">
    <property type="term" value="P:ubiquinone biosynthetic process"/>
    <property type="evidence" value="ECO:0007669"/>
    <property type="project" value="InterPro"/>
</dbReference>
<dbReference type="PANTHER" id="PTHR12922">
    <property type="entry name" value="UBIQUINONE BIOSYNTHESIS PROTEIN"/>
    <property type="match status" value="1"/>
</dbReference>
<evidence type="ECO:0008006" key="3">
    <source>
        <dbReference type="Google" id="ProtNLM"/>
    </source>
</evidence>
<protein>
    <recommendedName>
        <fullName evidence="3">Ubiquinone biosynthesis protein</fullName>
    </recommendedName>
</protein>
<dbReference type="Pfam" id="PF05019">
    <property type="entry name" value="Coq4"/>
    <property type="match status" value="1"/>
</dbReference>
<dbReference type="EMBL" id="JAHHHD010000018">
    <property type="protein sequence ID" value="MBW4660196.1"/>
    <property type="molecule type" value="Genomic_DNA"/>
</dbReference>
<dbReference type="AlphaFoldDB" id="A0A951QEB1"/>
<dbReference type="PANTHER" id="PTHR12922:SF7">
    <property type="entry name" value="UBIQUINONE BIOSYNTHESIS PROTEIN COQ4 HOMOLOG, MITOCHONDRIAL"/>
    <property type="match status" value="1"/>
</dbReference>
<proteinExistence type="predicted"/>
<gene>
    <name evidence="1" type="ORF">KME15_16090</name>
</gene>
<organism evidence="1 2">
    <name type="scientific">Drouetiella hepatica Uher 2000/2452</name>
    <dbReference type="NCBI Taxonomy" id="904376"/>
    <lineage>
        <taxon>Bacteria</taxon>
        <taxon>Bacillati</taxon>
        <taxon>Cyanobacteriota</taxon>
        <taxon>Cyanophyceae</taxon>
        <taxon>Oculatellales</taxon>
        <taxon>Oculatellaceae</taxon>
        <taxon>Drouetiella</taxon>
    </lineage>
</organism>
<accession>A0A951QEB1</accession>
<name>A0A951QEB1_9CYAN</name>